<dbReference type="SUPFAM" id="SSF109604">
    <property type="entry name" value="HD-domain/PDEase-like"/>
    <property type="match status" value="2"/>
</dbReference>
<dbReference type="GO" id="GO:0008081">
    <property type="term" value="F:phosphoric diester hydrolase activity"/>
    <property type="evidence" value="ECO:0007669"/>
    <property type="project" value="UniProtKB-ARBA"/>
</dbReference>
<dbReference type="SUPFAM" id="SSF55781">
    <property type="entry name" value="GAF domain-like"/>
    <property type="match status" value="1"/>
</dbReference>
<name>A0A6L5JYU5_RHOTE</name>
<organism evidence="2 3">
    <name type="scientific">Rhodocyclus tenuis</name>
    <name type="common">Rhodospirillum tenue</name>
    <dbReference type="NCBI Taxonomy" id="1066"/>
    <lineage>
        <taxon>Bacteria</taxon>
        <taxon>Pseudomonadati</taxon>
        <taxon>Pseudomonadota</taxon>
        <taxon>Betaproteobacteria</taxon>
        <taxon>Rhodocyclales</taxon>
        <taxon>Rhodocyclaceae</taxon>
        <taxon>Rhodocyclus</taxon>
    </lineage>
</organism>
<feature type="domain" description="HD-GYP" evidence="1">
    <location>
        <begin position="495"/>
        <end position="710"/>
    </location>
</feature>
<reference evidence="2 3" key="1">
    <citation type="submission" date="2019-10" db="EMBL/GenBank/DDBJ databases">
        <title>Whole-genome sequence of the purple nonsulfur photosynthetic bacterium Rhodocyclus tenuis.</title>
        <authorList>
            <person name="Kyndt J.A."/>
            <person name="Meyer T.E."/>
        </authorList>
    </citation>
    <scope>NUCLEOTIDE SEQUENCE [LARGE SCALE GENOMIC DNA]</scope>
    <source>
        <strain evidence="2 3">DSM 110</strain>
    </source>
</reference>
<dbReference type="Proteomes" id="UP000480275">
    <property type="component" value="Unassembled WGS sequence"/>
</dbReference>
<dbReference type="OrthoDB" id="9774747at2"/>
<dbReference type="InterPro" id="IPR029016">
    <property type="entry name" value="GAF-like_dom_sf"/>
</dbReference>
<proteinExistence type="predicted"/>
<dbReference type="Pfam" id="PF13487">
    <property type="entry name" value="HD_5"/>
    <property type="match status" value="1"/>
</dbReference>
<dbReference type="InterPro" id="IPR003607">
    <property type="entry name" value="HD/PDEase_dom"/>
</dbReference>
<accession>A0A6L5JYU5</accession>
<dbReference type="PANTHER" id="PTHR43155:SF2">
    <property type="entry name" value="CYCLIC DI-GMP PHOSPHODIESTERASE PA4108"/>
    <property type="match status" value="1"/>
</dbReference>
<dbReference type="EMBL" id="WIXJ01000009">
    <property type="protein sequence ID" value="MQY52359.1"/>
    <property type="molecule type" value="Genomic_DNA"/>
</dbReference>
<dbReference type="AlphaFoldDB" id="A0A6L5JYU5"/>
<comment type="caution">
    <text evidence="2">The sequence shown here is derived from an EMBL/GenBank/DDBJ whole genome shotgun (WGS) entry which is preliminary data.</text>
</comment>
<gene>
    <name evidence="2" type="ORF">GHK24_11305</name>
</gene>
<dbReference type="PANTHER" id="PTHR43155">
    <property type="entry name" value="CYCLIC DI-GMP PHOSPHODIESTERASE PA4108-RELATED"/>
    <property type="match status" value="1"/>
</dbReference>
<dbReference type="CDD" id="cd00077">
    <property type="entry name" value="HDc"/>
    <property type="match status" value="2"/>
</dbReference>
<dbReference type="Gene3D" id="3.30.450.40">
    <property type="match status" value="1"/>
</dbReference>
<dbReference type="InterPro" id="IPR003018">
    <property type="entry name" value="GAF"/>
</dbReference>
<dbReference type="PROSITE" id="PS51832">
    <property type="entry name" value="HD_GYP"/>
    <property type="match status" value="1"/>
</dbReference>
<protein>
    <submittedName>
        <fullName evidence="2">GAF domain-containing protein</fullName>
    </submittedName>
</protein>
<sequence length="725" mass="80547">MSPLNAVEEPLLRELAPLLPGEGAQVVRLGTAGAEEDYIATVQTTTPITGSTFSVVALAPVSDFNTPIARARHDVLLVSALTLLILVPLSLLGSRQVGGALVALARNSERLKQLDFSTSLAHPDSILYEVNALSDAQQVMQQSIRERTTELNLAREKLARLVANGLRLSREQDRDTLLGHILHGGRDIANCVAGTLYLMTEHDTLRFALRTHSDPLPEHELPLHDAATGAPMNGYVASYVALNNKTVVIDDVYTEERFDLSGTRRFSEESGFRVISMLTVPLSPRAGEVIGVMQLMNALDPETGEVIPFSTELVSFIEALAAQSAVTLENHHLLEAQKNLMDSMIMIIAGAIDAKSPYTGGHCERVPELAVMLAEEAGKVSDGPLADFRFQSEDEWREFRIGAWLHDCGKVTTPEYVVDKATKLETIYNRIHELRARFEILFRDAEIARFEAIAAGVPAADAAALCAERQHQLREDFAFVAECNIGSETMAPENIARLQQIASQTWVRHFDDRLGLSHGELVRIEHFPATPLPATERLIADQPWHCIPRDASNSLTSGHGFRVDVPPYLYNFGELYNLCITRGTLTEEERFKINEHIIQTIRMLDQLPFPKQLKRVPEYAGTHHETLVGNGYPRQLTHAELSIPARIMAIADIFEALTASDRPYKKAKTLSEAVKILARLKDQQHIDPALFELFLRTGIFQRYGERFLQPEQLDTVDVEAYLGRA</sequence>
<dbReference type="SMART" id="SM00471">
    <property type="entry name" value="HDc"/>
    <property type="match status" value="1"/>
</dbReference>
<evidence type="ECO:0000259" key="1">
    <source>
        <dbReference type="PROSITE" id="PS51832"/>
    </source>
</evidence>
<evidence type="ECO:0000313" key="2">
    <source>
        <dbReference type="EMBL" id="MQY52359.1"/>
    </source>
</evidence>
<dbReference type="SMART" id="SM00065">
    <property type="entry name" value="GAF"/>
    <property type="match status" value="1"/>
</dbReference>
<dbReference type="Pfam" id="PF01590">
    <property type="entry name" value="GAF"/>
    <property type="match status" value="1"/>
</dbReference>
<dbReference type="Gene3D" id="6.10.340.10">
    <property type="match status" value="1"/>
</dbReference>
<dbReference type="InterPro" id="IPR037522">
    <property type="entry name" value="HD_GYP_dom"/>
</dbReference>
<dbReference type="Gene3D" id="1.10.3210.10">
    <property type="entry name" value="Hypothetical protein af1432"/>
    <property type="match status" value="2"/>
</dbReference>
<evidence type="ECO:0000313" key="3">
    <source>
        <dbReference type="Proteomes" id="UP000480275"/>
    </source>
</evidence>